<dbReference type="GO" id="GO:0015774">
    <property type="term" value="P:polysaccharide transport"/>
    <property type="evidence" value="ECO:0007669"/>
    <property type="project" value="UniProtKB-KW"/>
</dbReference>
<feature type="domain" description="ABC-2 type transporter transmembrane" evidence="11">
    <location>
        <begin position="43"/>
        <end position="244"/>
    </location>
</feature>
<evidence type="ECO:0000256" key="5">
    <source>
        <dbReference type="ARBA" id="ARBA00022692"/>
    </source>
</evidence>
<feature type="transmembrane region" description="Helical" evidence="10">
    <location>
        <begin position="139"/>
        <end position="160"/>
    </location>
</feature>
<keyword evidence="8 10" id="KW-0472">Membrane</keyword>
<keyword evidence="5 10" id="KW-0812">Transmembrane</keyword>
<keyword evidence="7" id="KW-0762">Sugar transport</keyword>
<evidence type="ECO:0000256" key="6">
    <source>
        <dbReference type="ARBA" id="ARBA00022989"/>
    </source>
</evidence>
<evidence type="ECO:0000256" key="8">
    <source>
        <dbReference type="ARBA" id="ARBA00023136"/>
    </source>
</evidence>
<dbReference type="EMBL" id="VWPK01000018">
    <property type="protein sequence ID" value="KAA5611670.1"/>
    <property type="molecule type" value="Genomic_DNA"/>
</dbReference>
<feature type="transmembrane region" description="Helical" evidence="10">
    <location>
        <begin position="64"/>
        <end position="84"/>
    </location>
</feature>
<sequence length="285" mass="31589">MNTLVQDAERSTPPIASSPDPSFATRRWMVVRDLAEAAGLWRLCWTLAWFDIRLRYRGSVLGPFWLTLSTGAMVGAMGIVYATLFKMNLREYLPFLALSLVLWGYLNTLVGDGCVAFISSDSTIRSVRMPYSLYAARVVIRNILVLGHNVAVIIVVYAALDTWPGATAVLALPGIVLWLIDSLAICLLLGAVCARFRDIPPIVNSVMQMAFFISAVIWKPEQLGPSEWILTFNPFYTVLEVVRGPLLGTVPSLTVWVSALAFSALACLASWLAFVRVRERIAFWV</sequence>
<protein>
    <submittedName>
        <fullName evidence="12">ABC transporter permease</fullName>
    </submittedName>
</protein>
<feature type="region of interest" description="Disordered" evidence="9">
    <location>
        <begin position="1"/>
        <end position="20"/>
    </location>
</feature>
<evidence type="ECO:0000259" key="11">
    <source>
        <dbReference type="Pfam" id="PF01061"/>
    </source>
</evidence>
<dbReference type="AlphaFoldDB" id="A0A5M6ITM7"/>
<name>A0A5M6ITM7_9PROT</name>
<dbReference type="Proteomes" id="UP000325255">
    <property type="component" value="Unassembled WGS sequence"/>
</dbReference>
<reference evidence="12 13" key="1">
    <citation type="submission" date="2019-09" db="EMBL/GenBank/DDBJ databases">
        <title>Genome sequence of Rhodovastum atsumiense, a diverse member of the Acetobacteraceae family of non-sulfur purple photosynthetic bacteria.</title>
        <authorList>
            <person name="Meyer T."/>
            <person name="Kyndt J."/>
        </authorList>
    </citation>
    <scope>NUCLEOTIDE SEQUENCE [LARGE SCALE GENOMIC DNA]</scope>
    <source>
        <strain evidence="12 13">DSM 21279</strain>
    </source>
</reference>
<dbReference type="PANTHER" id="PTHR30413:SF10">
    <property type="entry name" value="CAPSULE POLYSACCHARIDE EXPORT INNER-MEMBRANE PROTEIN CTRC"/>
    <property type="match status" value="1"/>
</dbReference>
<dbReference type="GO" id="GO:0140359">
    <property type="term" value="F:ABC-type transporter activity"/>
    <property type="evidence" value="ECO:0007669"/>
    <property type="project" value="InterPro"/>
</dbReference>
<keyword evidence="13" id="KW-1185">Reference proteome</keyword>
<proteinExistence type="inferred from homology"/>
<evidence type="ECO:0000256" key="3">
    <source>
        <dbReference type="ARBA" id="ARBA00022448"/>
    </source>
</evidence>
<dbReference type="Pfam" id="PF01061">
    <property type="entry name" value="ABC2_membrane"/>
    <property type="match status" value="1"/>
</dbReference>
<dbReference type="GO" id="GO:0015920">
    <property type="term" value="P:lipopolysaccharide transport"/>
    <property type="evidence" value="ECO:0007669"/>
    <property type="project" value="TreeGrafter"/>
</dbReference>
<evidence type="ECO:0000256" key="4">
    <source>
        <dbReference type="ARBA" id="ARBA00022475"/>
    </source>
</evidence>
<dbReference type="OrthoDB" id="9796017at2"/>
<dbReference type="PANTHER" id="PTHR30413">
    <property type="entry name" value="INNER MEMBRANE TRANSPORT PERMEASE"/>
    <property type="match status" value="1"/>
</dbReference>
<evidence type="ECO:0000256" key="2">
    <source>
        <dbReference type="ARBA" id="ARBA00007783"/>
    </source>
</evidence>
<gene>
    <name evidence="12" type="ORF">F1189_12790</name>
</gene>
<organism evidence="12 13">
    <name type="scientific">Rhodovastum atsumiense</name>
    <dbReference type="NCBI Taxonomy" id="504468"/>
    <lineage>
        <taxon>Bacteria</taxon>
        <taxon>Pseudomonadati</taxon>
        <taxon>Pseudomonadota</taxon>
        <taxon>Alphaproteobacteria</taxon>
        <taxon>Acetobacterales</taxon>
        <taxon>Acetobacteraceae</taxon>
        <taxon>Rhodovastum</taxon>
    </lineage>
</organism>
<dbReference type="GO" id="GO:0005886">
    <property type="term" value="C:plasma membrane"/>
    <property type="evidence" value="ECO:0007669"/>
    <property type="project" value="UniProtKB-SubCell"/>
</dbReference>
<comment type="similarity">
    <text evidence="2">Belongs to the ABC-2 integral membrane protein family.</text>
</comment>
<comment type="caution">
    <text evidence="12">The sequence shown here is derived from an EMBL/GenBank/DDBJ whole genome shotgun (WGS) entry which is preliminary data.</text>
</comment>
<evidence type="ECO:0000313" key="12">
    <source>
        <dbReference type="EMBL" id="KAA5611670.1"/>
    </source>
</evidence>
<keyword evidence="7" id="KW-0625">Polysaccharide transport</keyword>
<feature type="transmembrane region" description="Helical" evidence="10">
    <location>
        <begin position="253"/>
        <end position="274"/>
    </location>
</feature>
<feature type="transmembrane region" description="Helical" evidence="10">
    <location>
        <begin position="96"/>
        <end position="118"/>
    </location>
</feature>
<dbReference type="InterPro" id="IPR013525">
    <property type="entry name" value="ABC2_TM"/>
</dbReference>
<evidence type="ECO:0000256" key="1">
    <source>
        <dbReference type="ARBA" id="ARBA00004651"/>
    </source>
</evidence>
<feature type="transmembrane region" description="Helical" evidence="10">
    <location>
        <begin position="166"/>
        <end position="189"/>
    </location>
</feature>
<accession>A0A5M6ITM7</accession>
<keyword evidence="3" id="KW-0813">Transport</keyword>
<feature type="transmembrane region" description="Helical" evidence="10">
    <location>
        <begin position="201"/>
        <end position="218"/>
    </location>
</feature>
<keyword evidence="4" id="KW-1003">Cell membrane</keyword>
<evidence type="ECO:0000256" key="7">
    <source>
        <dbReference type="ARBA" id="ARBA00023047"/>
    </source>
</evidence>
<comment type="subcellular location">
    <subcellularLocation>
        <location evidence="1">Cell membrane</location>
        <topology evidence="1">Multi-pass membrane protein</topology>
    </subcellularLocation>
</comment>
<evidence type="ECO:0000313" key="13">
    <source>
        <dbReference type="Proteomes" id="UP000325255"/>
    </source>
</evidence>
<keyword evidence="6 10" id="KW-1133">Transmembrane helix</keyword>
<evidence type="ECO:0000256" key="9">
    <source>
        <dbReference type="SAM" id="MobiDB-lite"/>
    </source>
</evidence>
<evidence type="ECO:0000256" key="10">
    <source>
        <dbReference type="SAM" id="Phobius"/>
    </source>
</evidence>